<comment type="similarity">
    <text evidence="1">Belongs to the SRR1 family.</text>
</comment>
<organism evidence="3 4">
    <name type="scientific">Saccharomycopsis crataegensis</name>
    <dbReference type="NCBI Taxonomy" id="43959"/>
    <lineage>
        <taxon>Eukaryota</taxon>
        <taxon>Fungi</taxon>
        <taxon>Dikarya</taxon>
        <taxon>Ascomycota</taxon>
        <taxon>Saccharomycotina</taxon>
        <taxon>Saccharomycetes</taxon>
        <taxon>Saccharomycopsidaceae</taxon>
        <taxon>Saccharomycopsis</taxon>
    </lineage>
</organism>
<keyword evidence="4" id="KW-1185">Reference proteome</keyword>
<gene>
    <name evidence="3" type="ORF">DASC09_059740</name>
</gene>
<dbReference type="RefSeq" id="XP_064855630.1">
    <property type="nucleotide sequence ID" value="XM_064999558.1"/>
</dbReference>
<dbReference type="PANTHER" id="PTHR28626">
    <property type="entry name" value="SRR1-LIKE PROTEIN"/>
    <property type="match status" value="1"/>
</dbReference>
<proteinExistence type="inferred from homology"/>
<dbReference type="GO" id="GO:0005737">
    <property type="term" value="C:cytoplasm"/>
    <property type="evidence" value="ECO:0007669"/>
    <property type="project" value="TreeGrafter"/>
</dbReference>
<sequence length="266" mass="31138">MARKITTFQDRTILNEENLKFLKENIDAKKSTLSFSELWKQISNNLTTILVPEDVDIQIRSLALGSMSSEISPKFQMALLLLIKEQLNVKRISLYDPEFNDLDRELMTKEYDMTVDEIDPFSKENNENVIYYLPHIPLEVLEGLIAEKHPSYMICNNIEKHLSRFTVNEIITKFPELSLVYFKLEPDVNDEFTVVEKKKPRNRKKKGQSQRLAQVMEDEKTQKQRFLDSVKEIYKEIDVMYKIEASDVPAEAGNSFSDLFLLKCRQ</sequence>
<dbReference type="PANTHER" id="PTHR28626:SF3">
    <property type="entry name" value="SRR1-LIKE PROTEIN"/>
    <property type="match status" value="1"/>
</dbReference>
<feature type="domain" description="SRR1-like" evidence="2">
    <location>
        <begin position="58"/>
        <end position="201"/>
    </location>
</feature>
<dbReference type="InterPro" id="IPR012942">
    <property type="entry name" value="SRR1-like"/>
</dbReference>
<evidence type="ECO:0000259" key="2">
    <source>
        <dbReference type="Pfam" id="PF07985"/>
    </source>
</evidence>
<dbReference type="GeneID" id="90076623"/>
<dbReference type="InterPro" id="IPR040044">
    <property type="entry name" value="SRR1L"/>
</dbReference>
<evidence type="ECO:0000256" key="1">
    <source>
        <dbReference type="ARBA" id="ARBA00009856"/>
    </source>
</evidence>
<protein>
    <submittedName>
        <fullName evidence="3">Ber1 protein</fullName>
    </submittedName>
</protein>
<accession>A0AAV5QUJ1</accession>
<evidence type="ECO:0000313" key="4">
    <source>
        <dbReference type="Proteomes" id="UP001360560"/>
    </source>
</evidence>
<dbReference type="Pfam" id="PF07985">
    <property type="entry name" value="SRR1"/>
    <property type="match status" value="1"/>
</dbReference>
<reference evidence="3 4" key="1">
    <citation type="journal article" date="2023" name="Elife">
        <title>Identification of key yeast species and microbe-microbe interactions impacting larval growth of Drosophila in the wild.</title>
        <authorList>
            <person name="Mure A."/>
            <person name="Sugiura Y."/>
            <person name="Maeda R."/>
            <person name="Honda K."/>
            <person name="Sakurai N."/>
            <person name="Takahashi Y."/>
            <person name="Watada M."/>
            <person name="Katoh T."/>
            <person name="Gotoh A."/>
            <person name="Gotoh Y."/>
            <person name="Taniguchi I."/>
            <person name="Nakamura K."/>
            <person name="Hayashi T."/>
            <person name="Katayama T."/>
            <person name="Uemura T."/>
            <person name="Hattori Y."/>
        </authorList>
    </citation>
    <scope>NUCLEOTIDE SEQUENCE [LARGE SCALE GENOMIC DNA]</scope>
    <source>
        <strain evidence="3 4">SC-9</strain>
    </source>
</reference>
<comment type="caution">
    <text evidence="3">The sequence shown here is derived from an EMBL/GenBank/DDBJ whole genome shotgun (WGS) entry which is preliminary data.</text>
</comment>
<name>A0AAV5QUJ1_9ASCO</name>
<evidence type="ECO:0000313" key="3">
    <source>
        <dbReference type="EMBL" id="GMM38635.1"/>
    </source>
</evidence>
<dbReference type="Proteomes" id="UP001360560">
    <property type="component" value="Unassembled WGS sequence"/>
</dbReference>
<dbReference type="EMBL" id="BTFZ01000020">
    <property type="protein sequence ID" value="GMM38635.1"/>
    <property type="molecule type" value="Genomic_DNA"/>
</dbReference>
<dbReference type="GO" id="GO:0005634">
    <property type="term" value="C:nucleus"/>
    <property type="evidence" value="ECO:0007669"/>
    <property type="project" value="TreeGrafter"/>
</dbReference>
<dbReference type="AlphaFoldDB" id="A0AAV5QUJ1"/>